<dbReference type="PANTHER" id="PTHR46825">
    <property type="entry name" value="D-ALANYL-D-ALANINE-CARBOXYPEPTIDASE/ENDOPEPTIDASE AMPH"/>
    <property type="match status" value="1"/>
</dbReference>
<proteinExistence type="predicted"/>
<sequence>MMRGMTAHLLPAARKSARIAATLLALAPLPALAQALTADQQTKIDKIVADALASSKVPSASIAIVQGGRIVYAKAYGNQGPDVKRTSADTRYQIASVSKQFTAAAMLLLEDQGKLSLDDHVSKYLPGITDGDKITLRQLLSHTSGIQDYWPQDYSPEQMSHDVTPQQIVDQWAKKPLDFAPGTQWQYSNTGYVVAGMIIEKVSGEDLMTFLRKNIFQPLDMHPVNQDDAYGPGFPTGYHRYALGPVRPEAAPGRGWLWAAGELSMSASDLARWDIARMNRALLPASDWEAQETPVRLTNGDSTHYGLGVSIGERDGHKVVSHGGEAVGFLSSNTVIPDEKFAVVALDNADFGRATDTITGEVMDLLLPASGDAALEAHRLDLAKKLYAELQSGKVDRSMLTKDADYYFTKEAVGDYGSSLGPLGKPQSFEALGGPRLRGGYVNRNYRISYPDQKLLLVTYAEPGSEGKFEQYLVMPAG</sequence>
<dbReference type="PROSITE" id="PS00146">
    <property type="entry name" value="BETA_LACTAMASE_A"/>
    <property type="match status" value="1"/>
</dbReference>
<evidence type="ECO:0000313" key="4">
    <source>
        <dbReference type="Proteomes" id="UP000295493"/>
    </source>
</evidence>
<name>A0A4R6FXB8_9SPHN</name>
<evidence type="ECO:0000313" key="3">
    <source>
        <dbReference type="EMBL" id="TDN86552.1"/>
    </source>
</evidence>
<dbReference type="EMBL" id="SNWD01000001">
    <property type="protein sequence ID" value="TDN86552.1"/>
    <property type="molecule type" value="Genomic_DNA"/>
</dbReference>
<dbReference type="InterPro" id="IPR012338">
    <property type="entry name" value="Beta-lactam/transpept-like"/>
</dbReference>
<evidence type="ECO:0000256" key="1">
    <source>
        <dbReference type="SAM" id="SignalP"/>
    </source>
</evidence>
<feature type="signal peptide" evidence="1">
    <location>
        <begin position="1"/>
        <end position="33"/>
    </location>
</feature>
<accession>A0A4R6FXB8</accession>
<dbReference type="SUPFAM" id="SSF56601">
    <property type="entry name" value="beta-lactamase/transpeptidase-like"/>
    <property type="match status" value="1"/>
</dbReference>
<dbReference type="AlphaFoldDB" id="A0A4R6FXB8"/>
<evidence type="ECO:0000259" key="2">
    <source>
        <dbReference type="Pfam" id="PF00144"/>
    </source>
</evidence>
<dbReference type="InterPro" id="IPR001466">
    <property type="entry name" value="Beta-lactam-related"/>
</dbReference>
<dbReference type="Gene3D" id="3.40.710.10">
    <property type="entry name" value="DD-peptidase/beta-lactamase superfamily"/>
    <property type="match status" value="1"/>
</dbReference>
<dbReference type="PANTHER" id="PTHR46825:SF9">
    <property type="entry name" value="BETA-LACTAMASE-RELATED DOMAIN-CONTAINING PROTEIN"/>
    <property type="match status" value="1"/>
</dbReference>
<reference evidence="3 4" key="1">
    <citation type="submission" date="2019-03" db="EMBL/GenBank/DDBJ databases">
        <title>Genomic Encyclopedia of Type Strains, Phase IV (KMG-IV): sequencing the most valuable type-strain genomes for metagenomic binning, comparative biology and taxonomic classification.</title>
        <authorList>
            <person name="Goeker M."/>
        </authorList>
    </citation>
    <scope>NUCLEOTIDE SEQUENCE [LARGE SCALE GENOMIC DNA]</scope>
    <source>
        <strain evidence="3 4">DSM 25059</strain>
    </source>
</reference>
<dbReference type="InterPro" id="IPR050491">
    <property type="entry name" value="AmpC-like"/>
</dbReference>
<comment type="caution">
    <text evidence="3">The sequence shown here is derived from an EMBL/GenBank/DDBJ whole genome shotgun (WGS) entry which is preliminary data.</text>
</comment>
<dbReference type="Proteomes" id="UP000295493">
    <property type="component" value="Unassembled WGS sequence"/>
</dbReference>
<keyword evidence="1" id="KW-0732">Signal</keyword>
<protein>
    <submittedName>
        <fullName evidence="3">CubicO group peptidase (Beta-lactamase class C family)</fullName>
    </submittedName>
</protein>
<feature type="chain" id="PRO_5020659780" evidence="1">
    <location>
        <begin position="34"/>
        <end position="478"/>
    </location>
</feature>
<gene>
    <name evidence="3" type="ORF">EV664_101123</name>
</gene>
<keyword evidence="4" id="KW-1185">Reference proteome</keyword>
<dbReference type="Pfam" id="PF00144">
    <property type="entry name" value="Beta-lactamase"/>
    <property type="match status" value="1"/>
</dbReference>
<dbReference type="InterPro" id="IPR023650">
    <property type="entry name" value="Beta-lactam_class-A_AS"/>
</dbReference>
<organism evidence="3 4">
    <name type="scientific">Stakelama pacifica</name>
    <dbReference type="NCBI Taxonomy" id="517720"/>
    <lineage>
        <taxon>Bacteria</taxon>
        <taxon>Pseudomonadati</taxon>
        <taxon>Pseudomonadota</taxon>
        <taxon>Alphaproteobacteria</taxon>
        <taxon>Sphingomonadales</taxon>
        <taxon>Sphingomonadaceae</taxon>
        <taxon>Stakelama</taxon>
    </lineage>
</organism>
<feature type="domain" description="Beta-lactamase-related" evidence="2">
    <location>
        <begin position="44"/>
        <end position="352"/>
    </location>
</feature>